<keyword evidence="4" id="KW-1185">Reference proteome</keyword>
<feature type="region of interest" description="Disordered" evidence="1">
    <location>
        <begin position="474"/>
        <end position="494"/>
    </location>
</feature>
<feature type="region of interest" description="Disordered" evidence="1">
    <location>
        <begin position="1116"/>
        <end position="1137"/>
    </location>
</feature>
<feature type="transmembrane region" description="Helical" evidence="2">
    <location>
        <begin position="77"/>
        <end position="99"/>
    </location>
</feature>
<accession>A0A316UA15</accession>
<evidence type="ECO:0000313" key="3">
    <source>
        <dbReference type="EMBL" id="PWN19855.1"/>
    </source>
</evidence>
<feature type="region of interest" description="Disordered" evidence="1">
    <location>
        <begin position="1"/>
        <end position="70"/>
    </location>
</feature>
<dbReference type="Proteomes" id="UP000245942">
    <property type="component" value="Unassembled WGS sequence"/>
</dbReference>
<evidence type="ECO:0000256" key="1">
    <source>
        <dbReference type="SAM" id="MobiDB-lite"/>
    </source>
</evidence>
<name>A0A316UA15_9BASI</name>
<dbReference type="GeneID" id="37016774"/>
<proteinExistence type="predicted"/>
<dbReference type="OrthoDB" id="3260408at2759"/>
<keyword evidence="2" id="KW-1133">Transmembrane helix</keyword>
<evidence type="ECO:0000313" key="4">
    <source>
        <dbReference type="Proteomes" id="UP000245942"/>
    </source>
</evidence>
<sequence length="1159" mass="120480">MSKKASGNGAAPQPVPMGVAPALGGNDGGNAPIPIIKFDDDQDGQRDRKLASRKDYNRRGGNGGSSGRTSKKAKAGFFALLTSLVFQAGVAYLLVGAFWSCPATWGHTDYNPNDSRATCRTLAQAKSQIAPVVTPYYHAAQAKVEPYTKPYIDAASPYYRTAHKTALPYYKTANKIGRRYYKTANQLSKKYYNRNIEPLRKRAIKRSQAFADPHLKVARQHYSKHVETHVVGARKAVKPYQDIYRRDVAPVLNDAYLQSLAAGTGAYRAYNKHAHPLVLSSAKHSHSFYVNHFDPAVRRTYALYIRPQADKALQKVFEWKSHAMSSEAIKDAKRWARLAKKEAKAVEDEKVAEAKISAAHAVNDPSLLDRVNIAKDQATGGPLAAADPVASAVSDAEEEAELTSTKEQLEAWEKGLAALIDEEHKLVQTRFDEIHARFAETVPEKFDVLTEDVEMEVDGVFAQLAKAFQKVSKREEGPERTEAGKALVEKQHGKLSRSRERAVKSLGSLFGELEAEENATQRASVEEVERFIAEATKAHRSLIKSAKSSKTREQFSSWDEGIVPRAQTFSKELQSLKSGNKKLTRGVVGVSGGKKGDIQRKISTLQSSLEGLYDTALAELGAFGAKELSALGAAGAAASVLESIVGGTKQLSEDAQNVLKEAAGSLGVSGSGAASLVSAKASEASASASSLLREGAKSVGVSVDPETPGEYVESVYEAAKSAMPDTASASSLASEASASASSLLREGAKSVGIKVNPETPGEYIESVYDAVTSGVPGSASVSSLASEASASASSLLREGAKSVGMSVSPETPGEYVESVYEAAKSAVAGTATSGSPLVSSASSIGSEYYASASSIARQAAQRAGVQFEPESSGEMIESIVNEIYSSGSSIGSVASSVASSAASNVADKVPVDFDTKQASKILSAASVGMSSSATALGSSASSVARSAAQAAGLNVQPESPGEYIESVAGLATDGASSLVGEASSVLHQATRSLASAVGVEATPETPGEYVESVLDAAQGAASDAAAAAGSVYSRRGRVVSSASSLVGEAASSASSLASQASKSADSLASEASSSASSLSRRGRVILSSSSAEGAVGSVASDASSLLSSLGSEGADALHQATRSASSALGASPTPETAGEYVEAAVQGVKGVVDRVREEL</sequence>
<evidence type="ECO:0000256" key="2">
    <source>
        <dbReference type="SAM" id="Phobius"/>
    </source>
</evidence>
<keyword evidence="2" id="KW-0472">Membrane</keyword>
<dbReference type="RefSeq" id="XP_025347015.1">
    <property type="nucleotide sequence ID" value="XM_025495040.1"/>
</dbReference>
<organism evidence="3 4">
    <name type="scientific">Pseudomicrostroma glucosiphilum</name>
    <dbReference type="NCBI Taxonomy" id="1684307"/>
    <lineage>
        <taxon>Eukaryota</taxon>
        <taxon>Fungi</taxon>
        <taxon>Dikarya</taxon>
        <taxon>Basidiomycota</taxon>
        <taxon>Ustilaginomycotina</taxon>
        <taxon>Exobasidiomycetes</taxon>
        <taxon>Microstromatales</taxon>
        <taxon>Microstromatales incertae sedis</taxon>
        <taxon>Pseudomicrostroma</taxon>
    </lineage>
</organism>
<gene>
    <name evidence="3" type="ORF">BCV69DRAFT_313593</name>
</gene>
<feature type="compositionally biased region" description="Basic and acidic residues" evidence="1">
    <location>
        <begin position="37"/>
        <end position="58"/>
    </location>
</feature>
<reference evidence="3 4" key="1">
    <citation type="journal article" date="2018" name="Mol. Biol. Evol.">
        <title>Broad Genomic Sampling Reveals a Smut Pathogenic Ancestry of the Fungal Clade Ustilaginomycotina.</title>
        <authorList>
            <person name="Kijpornyongpan T."/>
            <person name="Mondo S.J."/>
            <person name="Barry K."/>
            <person name="Sandor L."/>
            <person name="Lee J."/>
            <person name="Lipzen A."/>
            <person name="Pangilinan J."/>
            <person name="LaButti K."/>
            <person name="Hainaut M."/>
            <person name="Henrissat B."/>
            <person name="Grigoriev I.V."/>
            <person name="Spatafora J.W."/>
            <person name="Aime M.C."/>
        </authorList>
    </citation>
    <scope>NUCLEOTIDE SEQUENCE [LARGE SCALE GENOMIC DNA]</scope>
    <source>
        <strain evidence="3 4">MCA 4718</strain>
    </source>
</reference>
<dbReference type="AlphaFoldDB" id="A0A316UA15"/>
<protein>
    <submittedName>
        <fullName evidence="3">Uncharacterized protein</fullName>
    </submittedName>
</protein>
<dbReference type="STRING" id="1684307.A0A316UA15"/>
<dbReference type="EMBL" id="KZ819330">
    <property type="protein sequence ID" value="PWN19855.1"/>
    <property type="molecule type" value="Genomic_DNA"/>
</dbReference>
<keyword evidence="2" id="KW-0812">Transmembrane</keyword>